<keyword evidence="4" id="KW-1185">Reference proteome</keyword>
<dbReference type="GO" id="GO:0008270">
    <property type="term" value="F:zinc ion binding"/>
    <property type="evidence" value="ECO:0007669"/>
    <property type="project" value="UniProtKB-KW"/>
</dbReference>
<organism evidence="3">
    <name type="scientific">Absidia glauca</name>
    <name type="common">Pin mould</name>
    <dbReference type="NCBI Taxonomy" id="4829"/>
    <lineage>
        <taxon>Eukaryota</taxon>
        <taxon>Fungi</taxon>
        <taxon>Fungi incertae sedis</taxon>
        <taxon>Mucoromycota</taxon>
        <taxon>Mucoromycotina</taxon>
        <taxon>Mucoromycetes</taxon>
        <taxon>Mucorales</taxon>
        <taxon>Cunninghamellaceae</taxon>
        <taxon>Absidia</taxon>
    </lineage>
</organism>
<dbReference type="Proteomes" id="UP000078561">
    <property type="component" value="Unassembled WGS sequence"/>
</dbReference>
<accession>A0A168PYS2</accession>
<keyword evidence="1" id="KW-0863">Zinc-finger</keyword>
<reference evidence="3" key="1">
    <citation type="submission" date="2016-04" db="EMBL/GenBank/DDBJ databases">
        <authorList>
            <person name="Evans L.H."/>
            <person name="Alamgir A."/>
            <person name="Owens N."/>
            <person name="Weber N.D."/>
            <person name="Virtaneva K."/>
            <person name="Barbian K."/>
            <person name="Babar A."/>
            <person name="Rosenke K."/>
        </authorList>
    </citation>
    <scope>NUCLEOTIDE SEQUENCE [LARGE SCALE GENOMIC DNA]</scope>
    <source>
        <strain evidence="3">CBS 101.48</strain>
    </source>
</reference>
<sequence>MELSDCKRYKAARAVFEDLQSNLTYEGDVADIMISNHTLTSCDVASFTSGPDLKYTVATDSENDLLISCTCIDYLQTQDNCKHMYLVNMIERIGLKYSIPASLFIGAGEDAAKSTRAFAMLIQECAEINLQNHGPESIDRINNLADRLDILIEALKKTNDQQGQPAPSAL</sequence>
<keyword evidence="1" id="KW-0862">Zinc</keyword>
<gene>
    <name evidence="3" type="primary">ABSGL_09024.1 scaffold 10666</name>
</gene>
<dbReference type="PROSITE" id="PS50966">
    <property type="entry name" value="ZF_SWIM"/>
    <property type="match status" value="1"/>
</dbReference>
<dbReference type="EMBL" id="LT554066">
    <property type="protein sequence ID" value="SAM03206.1"/>
    <property type="molecule type" value="Genomic_DNA"/>
</dbReference>
<dbReference type="AlphaFoldDB" id="A0A168PYS2"/>
<feature type="domain" description="SWIM-type" evidence="2">
    <location>
        <begin position="55"/>
        <end position="92"/>
    </location>
</feature>
<dbReference type="OrthoDB" id="2399838at2759"/>
<evidence type="ECO:0000259" key="2">
    <source>
        <dbReference type="PROSITE" id="PS50966"/>
    </source>
</evidence>
<evidence type="ECO:0000313" key="4">
    <source>
        <dbReference type="Proteomes" id="UP000078561"/>
    </source>
</evidence>
<protein>
    <recommendedName>
        <fullName evidence="2">SWIM-type domain-containing protein</fullName>
    </recommendedName>
</protein>
<dbReference type="InterPro" id="IPR007527">
    <property type="entry name" value="Znf_SWIM"/>
</dbReference>
<evidence type="ECO:0000256" key="1">
    <source>
        <dbReference type="PROSITE-ProRule" id="PRU00325"/>
    </source>
</evidence>
<proteinExistence type="predicted"/>
<keyword evidence="1" id="KW-0479">Metal-binding</keyword>
<dbReference type="InParanoid" id="A0A168PYS2"/>
<name>A0A168PYS2_ABSGL</name>
<dbReference type="Pfam" id="PF04434">
    <property type="entry name" value="SWIM"/>
    <property type="match status" value="1"/>
</dbReference>
<evidence type="ECO:0000313" key="3">
    <source>
        <dbReference type="EMBL" id="SAM03206.1"/>
    </source>
</evidence>